<feature type="compositionally biased region" description="Polar residues" evidence="3">
    <location>
        <begin position="183"/>
        <end position="198"/>
    </location>
</feature>
<feature type="region of interest" description="Disordered" evidence="3">
    <location>
        <begin position="111"/>
        <end position="200"/>
    </location>
</feature>
<dbReference type="InterPro" id="IPR001878">
    <property type="entry name" value="Znf_CCHC"/>
</dbReference>
<evidence type="ECO:0000256" key="2">
    <source>
        <dbReference type="PROSITE-ProRule" id="PRU00047"/>
    </source>
</evidence>
<gene>
    <name evidence="5" type="ORF">NP233_g7189</name>
</gene>
<dbReference type="InterPro" id="IPR036875">
    <property type="entry name" value="Znf_CCHC_sf"/>
</dbReference>
<name>A0AAD5VPS6_9AGAR</name>
<dbReference type="Proteomes" id="UP001213000">
    <property type="component" value="Unassembled WGS sequence"/>
</dbReference>
<evidence type="ECO:0000256" key="1">
    <source>
        <dbReference type="ARBA" id="ARBA00022664"/>
    </source>
</evidence>
<dbReference type="EMBL" id="JANIEX010000511">
    <property type="protein sequence ID" value="KAJ3566130.1"/>
    <property type="molecule type" value="Genomic_DNA"/>
</dbReference>
<feature type="compositionally biased region" description="Polar residues" evidence="3">
    <location>
        <begin position="161"/>
        <end position="176"/>
    </location>
</feature>
<keyword evidence="1" id="KW-0507">mRNA processing</keyword>
<evidence type="ECO:0000259" key="4">
    <source>
        <dbReference type="PROSITE" id="PS50158"/>
    </source>
</evidence>
<dbReference type="AlphaFoldDB" id="A0AAD5VPS6"/>
<organism evidence="5 6">
    <name type="scientific">Leucocoprinus birnbaumii</name>
    <dbReference type="NCBI Taxonomy" id="56174"/>
    <lineage>
        <taxon>Eukaryota</taxon>
        <taxon>Fungi</taxon>
        <taxon>Dikarya</taxon>
        <taxon>Basidiomycota</taxon>
        <taxon>Agaricomycotina</taxon>
        <taxon>Agaricomycetes</taxon>
        <taxon>Agaricomycetidae</taxon>
        <taxon>Agaricales</taxon>
        <taxon>Agaricineae</taxon>
        <taxon>Agaricaceae</taxon>
        <taxon>Leucocoprinus</taxon>
    </lineage>
</organism>
<comment type="caution">
    <text evidence="5">The sequence shown here is derived from an EMBL/GenBank/DDBJ whole genome shotgun (WGS) entry which is preliminary data.</text>
</comment>
<dbReference type="SMART" id="SM00343">
    <property type="entry name" value="ZnF_C2HC"/>
    <property type="match status" value="3"/>
</dbReference>
<dbReference type="GO" id="GO:0006397">
    <property type="term" value="P:mRNA processing"/>
    <property type="evidence" value="ECO:0007669"/>
    <property type="project" value="UniProtKB-KW"/>
</dbReference>
<feature type="compositionally biased region" description="Basic and acidic residues" evidence="3">
    <location>
        <begin position="282"/>
        <end position="295"/>
    </location>
</feature>
<dbReference type="SUPFAM" id="SSF57756">
    <property type="entry name" value="Retrovirus zinc finger-like domains"/>
    <property type="match status" value="1"/>
</dbReference>
<dbReference type="GO" id="GO:0003676">
    <property type="term" value="F:nucleic acid binding"/>
    <property type="evidence" value="ECO:0007669"/>
    <property type="project" value="InterPro"/>
</dbReference>
<feature type="domain" description="CCHC-type" evidence="4">
    <location>
        <begin position="316"/>
        <end position="332"/>
    </location>
</feature>
<evidence type="ECO:0000313" key="5">
    <source>
        <dbReference type="EMBL" id="KAJ3566130.1"/>
    </source>
</evidence>
<proteinExistence type="predicted"/>
<feature type="region of interest" description="Disordered" evidence="3">
    <location>
        <begin position="30"/>
        <end position="60"/>
    </location>
</feature>
<keyword evidence="2" id="KW-0863">Zinc-finger</keyword>
<protein>
    <recommendedName>
        <fullName evidence="4">CCHC-type domain-containing protein</fullName>
    </recommendedName>
</protein>
<evidence type="ECO:0000313" key="6">
    <source>
        <dbReference type="Proteomes" id="UP001213000"/>
    </source>
</evidence>
<evidence type="ECO:0000256" key="3">
    <source>
        <dbReference type="SAM" id="MobiDB-lite"/>
    </source>
</evidence>
<reference evidence="5" key="1">
    <citation type="submission" date="2022-07" db="EMBL/GenBank/DDBJ databases">
        <title>Genome Sequence of Leucocoprinus birnbaumii.</title>
        <authorList>
            <person name="Buettner E."/>
        </authorList>
    </citation>
    <scope>NUCLEOTIDE SEQUENCE</scope>
    <source>
        <strain evidence="5">VT141</strain>
    </source>
</reference>
<accession>A0AAD5VPS6</accession>
<feature type="region of interest" description="Disordered" evidence="3">
    <location>
        <begin position="372"/>
        <end position="429"/>
    </location>
</feature>
<keyword evidence="2" id="KW-0479">Metal-binding</keyword>
<feature type="region of interest" description="Disordered" evidence="3">
    <location>
        <begin position="280"/>
        <end position="307"/>
    </location>
</feature>
<feature type="compositionally biased region" description="Polar residues" evidence="3">
    <location>
        <begin position="30"/>
        <end position="48"/>
    </location>
</feature>
<dbReference type="PROSITE" id="PS50158">
    <property type="entry name" value="ZF_CCHC"/>
    <property type="match status" value="1"/>
</dbReference>
<sequence>MSTPVRSYSQAIIAPTPSLPSNVFQTHATSQPSVSFTQSAAPSVQSPFGSGHPDGGQSSEIEITGANLSEQAVKETLGSLNPAQLTLVLQHMAGSIRDILAKSPAIPLYIPGISGEVRKPATPNPTEERETQSSASSRSSTPKRFEQRRAPTPYERPSAPTPTISRVQTLAQTAGPTQDPRRSQQSSNRGRTPTTNPNVLGRIVRDPTLRRKAEWTLASEVQKGHWRDFCISYESYIDALDQAELHKGLAQESERAIRSQNPHFLEWFIIDQRLNQYPYTEPIRRDSGPLGRPERSSNPPRVRLTGHSGTPPPFFKCNHCGNPGHYPLNCPEYTCPICLSRQPGHYSYSCPQYICPRCHTIDPQHRAQKCPNPYRSSEPWRNPNRVWTNTSQKQKQRVNKIVDDRSVSDLEPYEFDDEATANITGEPHA</sequence>
<keyword evidence="6" id="KW-1185">Reference proteome</keyword>
<dbReference type="GO" id="GO:0008270">
    <property type="term" value="F:zinc ion binding"/>
    <property type="evidence" value="ECO:0007669"/>
    <property type="project" value="UniProtKB-KW"/>
</dbReference>
<keyword evidence="2" id="KW-0862">Zinc</keyword>